<dbReference type="EMBL" id="JACSDZ010000004">
    <property type="protein sequence ID" value="KAF7406446.1"/>
    <property type="molecule type" value="Genomic_DNA"/>
</dbReference>
<dbReference type="Proteomes" id="UP000617340">
    <property type="component" value="Unassembled WGS sequence"/>
</dbReference>
<evidence type="ECO:0000313" key="2">
    <source>
        <dbReference type="EMBL" id="KAF7406446.1"/>
    </source>
</evidence>
<evidence type="ECO:0000313" key="3">
    <source>
        <dbReference type="Proteomes" id="UP000617340"/>
    </source>
</evidence>
<evidence type="ECO:0000256" key="1">
    <source>
        <dbReference type="SAM" id="MobiDB-lite"/>
    </source>
</evidence>
<sequence length="79" mass="8606">MPERGFPRPSCKVAATDGVGRMDCQTTATPPSPSPLSPLPPSPPLTLPLPPTTATITEEFGPSEEESDHRLLNFYRDWD</sequence>
<feature type="region of interest" description="Disordered" evidence="1">
    <location>
        <begin position="1"/>
        <end position="79"/>
    </location>
</feature>
<keyword evidence="3" id="KW-1185">Reference proteome</keyword>
<comment type="caution">
    <text evidence="2">The sequence shown here is derived from an EMBL/GenBank/DDBJ whole genome shotgun (WGS) entry which is preliminary data.</text>
</comment>
<feature type="compositionally biased region" description="Pro residues" evidence="1">
    <location>
        <begin position="30"/>
        <end position="51"/>
    </location>
</feature>
<dbReference type="AlphaFoldDB" id="A0A834KGR2"/>
<feature type="compositionally biased region" description="Basic and acidic residues" evidence="1">
    <location>
        <begin position="67"/>
        <end position="79"/>
    </location>
</feature>
<organism evidence="2 3">
    <name type="scientific">Vespula germanica</name>
    <name type="common">German yellow jacket</name>
    <name type="synonym">Paravespula germanica</name>
    <dbReference type="NCBI Taxonomy" id="30212"/>
    <lineage>
        <taxon>Eukaryota</taxon>
        <taxon>Metazoa</taxon>
        <taxon>Ecdysozoa</taxon>
        <taxon>Arthropoda</taxon>
        <taxon>Hexapoda</taxon>
        <taxon>Insecta</taxon>
        <taxon>Pterygota</taxon>
        <taxon>Neoptera</taxon>
        <taxon>Endopterygota</taxon>
        <taxon>Hymenoptera</taxon>
        <taxon>Apocrita</taxon>
        <taxon>Aculeata</taxon>
        <taxon>Vespoidea</taxon>
        <taxon>Vespidae</taxon>
        <taxon>Vespinae</taxon>
        <taxon>Vespula</taxon>
    </lineage>
</organism>
<accession>A0A834KGR2</accession>
<protein>
    <submittedName>
        <fullName evidence="2">Uncharacterized protein</fullName>
    </submittedName>
</protein>
<name>A0A834KGR2_VESGE</name>
<reference evidence="2" key="1">
    <citation type="journal article" date="2020" name="G3 (Bethesda)">
        <title>High-Quality Assemblies for Three Invasive Social Wasps from the &lt;i&gt;Vespula&lt;/i&gt; Genus.</title>
        <authorList>
            <person name="Harrop T.W.R."/>
            <person name="Guhlin J."/>
            <person name="McLaughlin G.M."/>
            <person name="Permina E."/>
            <person name="Stockwell P."/>
            <person name="Gilligan J."/>
            <person name="Le Lec M.F."/>
            <person name="Gruber M.A.M."/>
            <person name="Quinn O."/>
            <person name="Lovegrove M."/>
            <person name="Duncan E.J."/>
            <person name="Remnant E.J."/>
            <person name="Van Eeckhoven J."/>
            <person name="Graham B."/>
            <person name="Knapp R.A."/>
            <person name="Langford K.W."/>
            <person name="Kronenberg Z."/>
            <person name="Press M.O."/>
            <person name="Eacker S.M."/>
            <person name="Wilson-Rankin E.E."/>
            <person name="Purcell J."/>
            <person name="Lester P.J."/>
            <person name="Dearden P.K."/>
        </authorList>
    </citation>
    <scope>NUCLEOTIDE SEQUENCE</scope>
    <source>
        <strain evidence="2">Linc-1</strain>
    </source>
</reference>
<gene>
    <name evidence="2" type="ORF">HZH68_005815</name>
</gene>
<proteinExistence type="predicted"/>